<keyword evidence="5 13" id="KW-0808">Transferase</keyword>
<comment type="subunit">
    <text evidence="10">DNA polymerase III contains a core (composed of alpha, epsilon and theta chains) that associates with a tau subunit. This core dimerizes to form the POLIII' complex. PolIII' associates with the gamma complex (composed of gamma, delta, delta', psi and chi chains) and with the beta chain to form the complete DNA polymerase III complex.</text>
</comment>
<name>A0A380HKG8_STASA</name>
<dbReference type="InterPro" id="IPR003141">
    <property type="entry name" value="Pol/His_phosphatase_N"/>
</dbReference>
<comment type="function">
    <text evidence="9">DNA polymerase III is a complex, multichain enzyme responsible for most of the replicative synthesis in bacteria. This DNA polymerase also exhibits 3' to 5' exonuclease activity. The alpha chain is the DNA polymerase.</text>
</comment>
<feature type="domain" description="Polymerase/histidinol phosphatase N-terminal" evidence="12">
    <location>
        <begin position="3"/>
        <end position="70"/>
    </location>
</feature>
<dbReference type="Pfam" id="PF07733">
    <property type="entry name" value="DNA_pol3_alpha"/>
    <property type="match status" value="1"/>
</dbReference>
<dbReference type="EMBL" id="UHED01000001">
    <property type="protein sequence ID" value="SUM82788.1"/>
    <property type="molecule type" value="Genomic_DNA"/>
</dbReference>
<evidence type="ECO:0000256" key="10">
    <source>
        <dbReference type="ARBA" id="ARBA00026073"/>
    </source>
</evidence>
<dbReference type="GO" id="GO:0003887">
    <property type="term" value="F:DNA-directed DNA polymerase activity"/>
    <property type="evidence" value="ECO:0007669"/>
    <property type="project" value="UniProtKB-KW"/>
</dbReference>
<evidence type="ECO:0000313" key="13">
    <source>
        <dbReference type="EMBL" id="SUM82788.1"/>
    </source>
</evidence>
<dbReference type="Pfam" id="PF01336">
    <property type="entry name" value="tRNA_anti-codon"/>
    <property type="match status" value="1"/>
</dbReference>
<evidence type="ECO:0000313" key="14">
    <source>
        <dbReference type="Proteomes" id="UP000254707"/>
    </source>
</evidence>
<keyword evidence="7" id="KW-0235">DNA replication</keyword>
<dbReference type="CDD" id="cd07431">
    <property type="entry name" value="PHP_PolIIIA"/>
    <property type="match status" value="1"/>
</dbReference>
<dbReference type="InterPro" id="IPR011708">
    <property type="entry name" value="DNA_pol3_alpha_NTPase_dom"/>
</dbReference>
<reference evidence="13 14" key="1">
    <citation type="submission" date="2018-06" db="EMBL/GenBank/DDBJ databases">
        <authorList>
            <consortium name="Pathogen Informatics"/>
            <person name="Doyle S."/>
        </authorList>
    </citation>
    <scope>NUCLEOTIDE SEQUENCE [LARGE SCALE GENOMIC DNA]</scope>
    <source>
        <strain evidence="13 14">NCTC7688</strain>
    </source>
</reference>
<proteinExistence type="inferred from homology"/>
<dbReference type="SUPFAM" id="SSF89550">
    <property type="entry name" value="PHP domain-like"/>
    <property type="match status" value="1"/>
</dbReference>
<dbReference type="InterPro" id="IPR004013">
    <property type="entry name" value="PHP_dom"/>
</dbReference>
<dbReference type="CDD" id="cd04485">
    <property type="entry name" value="DnaE_OBF"/>
    <property type="match status" value="1"/>
</dbReference>
<dbReference type="AlphaFoldDB" id="A0A380HKG8"/>
<dbReference type="InterPro" id="IPR004365">
    <property type="entry name" value="NA-bd_OB_tRNA"/>
</dbReference>
<evidence type="ECO:0000256" key="7">
    <source>
        <dbReference type="ARBA" id="ARBA00022705"/>
    </source>
</evidence>
<evidence type="ECO:0000256" key="1">
    <source>
        <dbReference type="ARBA" id="ARBA00004496"/>
    </source>
</evidence>
<evidence type="ECO:0000256" key="3">
    <source>
        <dbReference type="ARBA" id="ARBA00012417"/>
    </source>
</evidence>
<dbReference type="Gene3D" id="1.10.10.1600">
    <property type="entry name" value="Bacterial DNA polymerase III alpha subunit, thumb domain"/>
    <property type="match status" value="1"/>
</dbReference>
<evidence type="ECO:0000256" key="5">
    <source>
        <dbReference type="ARBA" id="ARBA00022679"/>
    </source>
</evidence>
<gene>
    <name evidence="13" type="primary">dnaE</name>
    <name evidence="13" type="ORF">NCTC7688_01346</name>
</gene>
<evidence type="ECO:0000256" key="6">
    <source>
        <dbReference type="ARBA" id="ARBA00022695"/>
    </source>
</evidence>
<dbReference type="InterPro" id="IPR041931">
    <property type="entry name" value="DNA_pol3_alpha_thumb_dom"/>
</dbReference>
<evidence type="ECO:0000256" key="11">
    <source>
        <dbReference type="ARBA" id="ARBA00049244"/>
    </source>
</evidence>
<dbReference type="SMART" id="SM00481">
    <property type="entry name" value="POLIIIAc"/>
    <property type="match status" value="1"/>
</dbReference>
<dbReference type="GO" id="GO:0008408">
    <property type="term" value="F:3'-5' exonuclease activity"/>
    <property type="evidence" value="ECO:0007669"/>
    <property type="project" value="InterPro"/>
</dbReference>
<sequence>MVAHLNIHTTYDLLNSSIRIKDVVAKAAQEGYTALAITDTNVLYGLPQFYDACIAANIHPIFGMTINLTDGLSELETIVLAQNNLGLKDLFKLSSAIKMKEKVETPIEWLKKYESHFVIIFKNVTESHEAIISNFSEHAHVFVNHTSKVTFDLPIVWAQSTRYLNSQDSDTLSAMAAIKENSKLDLVSEQTDYNEHLYSNVELQGLSIDDAVWEQTNQLETLCQAEMIYHQSLLPKYKTPNQQQSDAFLWQLLADNLQQLNLPLNKKELYQTRLEHEYQIITKMGFEDYFLIVSDLIQYAKNNDVLVGPGRGSAAGSLVSYLLNITTIDPIEYNLLFERFLNPERVTMPDIDIDFEDTHRDKVIQYVQEKYGETHVAGIVTFGHLLARAVARDVGRIMGFEEITLNEISKLIPHKLGITLDDAYSQEPFKQFVHRNHRHERWFDICKKLEGLPRHTSTHAAGIIINDHPLYEYAPLTLGDTGLLTQWTMTESERIGLLKIDFLGLRNLSIIHQIVKQVKHDLNIDVDIEQIPFDDENVFHLLSQGDTTGIFQLESDGIRNVLKKLQPEHFEDIVAVTSLYRPGPMEEIPTYISRRHHPEKVQYLHPDLEPILKTTYGVIIYQEQIMQIASKFANFSYGEADILRRAMSKKNRAVLESERQHFVNGALKNGYDENLSKQIFDLILKFADYGFARAHAVSYSKIAYIMSYLKVHYANYFYANILSNAIGSEKKTAQMIDEAKHQKINILPPNINYSHWFYKATKKGIYLSIGAIKGVGYQSVKLIVEERKANGFYKDFFDFTRRIPKRIKTRKLLESLILVGAFDTFGKNRATLLNAIDQVLDDISDIEQDGFIFDVLTPKASYEEKEELPDYMLSEYEKEYLGFYVSTHPVEKAFEQKQYLGIYKLANAQDNKPIFVQIDQFKRIRTKNGQNMAFVTLNDGINNLDGVVFPDTFKKYEIDLNTSKMLVVRGKFENRNNKQQLILNQVDTMDHFEQTKFDEAQQVVVRKWDSESKLDQLLTNDKGQNQIPVNYFDESQNNIETIGFITRDNEILSKLIQRLSPRDIRII</sequence>
<protein>
    <recommendedName>
        <fullName evidence="4">DNA polymerase III subunit alpha</fullName>
        <ecNumber evidence="3">2.7.7.7</ecNumber>
    </recommendedName>
</protein>
<keyword evidence="8" id="KW-0239">DNA-directed DNA polymerase</keyword>
<evidence type="ECO:0000256" key="2">
    <source>
        <dbReference type="ARBA" id="ARBA00009496"/>
    </source>
</evidence>
<dbReference type="Proteomes" id="UP000254707">
    <property type="component" value="Unassembled WGS sequence"/>
</dbReference>
<dbReference type="GO" id="GO:0003676">
    <property type="term" value="F:nucleic acid binding"/>
    <property type="evidence" value="ECO:0007669"/>
    <property type="project" value="InterPro"/>
</dbReference>
<dbReference type="InterPro" id="IPR004805">
    <property type="entry name" value="DnaE2/DnaE/PolC"/>
</dbReference>
<keyword evidence="6 13" id="KW-0548">Nucleotidyltransferase</keyword>
<organism evidence="13 14">
    <name type="scientific">Staphylococcus saprophyticus</name>
    <dbReference type="NCBI Taxonomy" id="29385"/>
    <lineage>
        <taxon>Bacteria</taxon>
        <taxon>Bacillati</taxon>
        <taxon>Bacillota</taxon>
        <taxon>Bacilli</taxon>
        <taxon>Bacillales</taxon>
        <taxon>Staphylococcaceae</taxon>
        <taxon>Staphylococcus</taxon>
    </lineage>
</organism>
<dbReference type="Gene3D" id="3.20.20.140">
    <property type="entry name" value="Metal-dependent hydrolases"/>
    <property type="match status" value="1"/>
</dbReference>
<dbReference type="InterPro" id="IPR029460">
    <property type="entry name" value="DNAPol_HHH"/>
</dbReference>
<dbReference type="Pfam" id="PF02811">
    <property type="entry name" value="PHP"/>
    <property type="match status" value="1"/>
</dbReference>
<accession>A0A380HKG8</accession>
<evidence type="ECO:0000256" key="8">
    <source>
        <dbReference type="ARBA" id="ARBA00022932"/>
    </source>
</evidence>
<dbReference type="GO" id="GO:0005737">
    <property type="term" value="C:cytoplasm"/>
    <property type="evidence" value="ECO:0007669"/>
    <property type="project" value="UniProtKB-SubCell"/>
</dbReference>
<dbReference type="EC" id="2.7.7.7" evidence="3"/>
<evidence type="ECO:0000256" key="4">
    <source>
        <dbReference type="ARBA" id="ARBA00019114"/>
    </source>
</evidence>
<dbReference type="GO" id="GO:0006260">
    <property type="term" value="P:DNA replication"/>
    <property type="evidence" value="ECO:0007669"/>
    <property type="project" value="UniProtKB-KW"/>
</dbReference>
<dbReference type="NCBIfam" id="TIGR00594">
    <property type="entry name" value="polc"/>
    <property type="match status" value="1"/>
</dbReference>
<dbReference type="InterPro" id="IPR016195">
    <property type="entry name" value="Pol/histidinol_Pase-like"/>
</dbReference>
<dbReference type="PANTHER" id="PTHR32294">
    <property type="entry name" value="DNA POLYMERASE III SUBUNIT ALPHA"/>
    <property type="match status" value="1"/>
</dbReference>
<dbReference type="InterPro" id="IPR040982">
    <property type="entry name" value="DNA_pol3_finger"/>
</dbReference>
<dbReference type="Gene3D" id="1.10.150.870">
    <property type="match status" value="1"/>
</dbReference>
<comment type="catalytic activity">
    <reaction evidence="11">
        <text>DNA(n) + a 2'-deoxyribonucleoside 5'-triphosphate = DNA(n+1) + diphosphate</text>
        <dbReference type="Rhea" id="RHEA:22508"/>
        <dbReference type="Rhea" id="RHEA-COMP:17339"/>
        <dbReference type="Rhea" id="RHEA-COMP:17340"/>
        <dbReference type="ChEBI" id="CHEBI:33019"/>
        <dbReference type="ChEBI" id="CHEBI:61560"/>
        <dbReference type="ChEBI" id="CHEBI:173112"/>
        <dbReference type="EC" id="2.7.7.7"/>
    </reaction>
</comment>
<dbReference type="Pfam" id="PF17657">
    <property type="entry name" value="DNA_pol3_finger"/>
    <property type="match status" value="1"/>
</dbReference>
<evidence type="ECO:0000256" key="9">
    <source>
        <dbReference type="ARBA" id="ARBA00025611"/>
    </source>
</evidence>
<dbReference type="PANTHER" id="PTHR32294:SF0">
    <property type="entry name" value="DNA POLYMERASE III SUBUNIT ALPHA"/>
    <property type="match status" value="1"/>
</dbReference>
<dbReference type="RefSeq" id="WP_069822056.1">
    <property type="nucleotide sequence ID" value="NZ_CAXOQR010000004.1"/>
</dbReference>
<evidence type="ECO:0000259" key="12">
    <source>
        <dbReference type="SMART" id="SM00481"/>
    </source>
</evidence>
<comment type="similarity">
    <text evidence="2">Belongs to the DNA polymerase type-C family. DnaE subfamily.</text>
</comment>
<dbReference type="Pfam" id="PF14579">
    <property type="entry name" value="HHH_6"/>
    <property type="match status" value="1"/>
</dbReference>
<comment type="subcellular location">
    <subcellularLocation>
        <location evidence="1">Cytoplasm</location>
    </subcellularLocation>
</comment>